<evidence type="ECO:0000313" key="1">
    <source>
        <dbReference type="EMBL" id="WHZ55649.1"/>
    </source>
</evidence>
<proteinExistence type="predicted"/>
<reference evidence="2" key="1">
    <citation type="journal article" date="2025" name="Aquaculture">
        <title>Assessment of the bioflocculant production and safety properties of Metabacillus hrfriensis sp. nov. based on phenotypic and whole-genome sequencing analysis.</title>
        <authorList>
            <person name="Zhang R."/>
            <person name="Zhao Z."/>
            <person name="Luo L."/>
            <person name="Wang S."/>
            <person name="Guo K."/>
            <person name="Xu W."/>
        </authorList>
    </citation>
    <scope>NUCLEOTIDE SEQUENCE [LARGE SCALE GENOMIC DNA]</scope>
    <source>
        <strain evidence="2">CT-WN-B3</strain>
    </source>
</reference>
<dbReference type="Proteomes" id="UP001226091">
    <property type="component" value="Chromosome"/>
</dbReference>
<accession>A0ACD4R5D4</accession>
<gene>
    <name evidence="1" type="ORF">QLQ22_13010</name>
</gene>
<name>A0ACD4R5D4_9BACI</name>
<protein>
    <submittedName>
        <fullName evidence="1">Uncharacterized protein</fullName>
    </submittedName>
</protein>
<organism evidence="1 2">
    <name type="scientific">Metabacillus hrfriensis</name>
    <dbReference type="NCBI Taxonomy" id="3048891"/>
    <lineage>
        <taxon>Bacteria</taxon>
        <taxon>Bacillati</taxon>
        <taxon>Bacillota</taxon>
        <taxon>Bacilli</taxon>
        <taxon>Bacillales</taxon>
        <taxon>Bacillaceae</taxon>
        <taxon>Metabacillus</taxon>
    </lineage>
</organism>
<evidence type="ECO:0000313" key="2">
    <source>
        <dbReference type="Proteomes" id="UP001226091"/>
    </source>
</evidence>
<keyword evidence="2" id="KW-1185">Reference proteome</keyword>
<dbReference type="EMBL" id="CP126116">
    <property type="protein sequence ID" value="WHZ55649.1"/>
    <property type="molecule type" value="Genomic_DNA"/>
</dbReference>
<sequence>MRSHDLYKDKVYIGMGSRAKLIEFTPKTGEKKEILLPEGYKHEKYVYDLDIRKHFLFARVTDSSTLLVYDLKKKEWINEITGVKGGEVSPAGPKNKIYFNKDNELHAYDLKKHLLEPTGFKDTWSAKGYGWADIDDKNFEGPDLVSSLFNGRFWVYNPKTGASKFMETQMEGQPIPLQSIGLGPDGNIYTSGYLSGGFARYSPAENKIISFSGFGQAENMISTDKYLYLGVYSGGYIYRYDPDLPYEHDPSNADAAINPKRLFTLKPHGQDRPFWLRRRRRKGVHRYSPRLWTAWRRPYYPR</sequence>